<evidence type="ECO:0000256" key="1">
    <source>
        <dbReference type="SAM" id="MobiDB-lite"/>
    </source>
</evidence>
<dbReference type="Proteomes" id="UP001221142">
    <property type="component" value="Unassembled WGS sequence"/>
</dbReference>
<organism evidence="3 4">
    <name type="scientific">Roridomyces roridus</name>
    <dbReference type="NCBI Taxonomy" id="1738132"/>
    <lineage>
        <taxon>Eukaryota</taxon>
        <taxon>Fungi</taxon>
        <taxon>Dikarya</taxon>
        <taxon>Basidiomycota</taxon>
        <taxon>Agaricomycotina</taxon>
        <taxon>Agaricomycetes</taxon>
        <taxon>Agaricomycetidae</taxon>
        <taxon>Agaricales</taxon>
        <taxon>Marasmiineae</taxon>
        <taxon>Mycenaceae</taxon>
        <taxon>Roridomyces</taxon>
    </lineage>
</organism>
<dbReference type="AlphaFoldDB" id="A0AAD7FFB2"/>
<feature type="transmembrane region" description="Helical" evidence="2">
    <location>
        <begin position="80"/>
        <end position="99"/>
    </location>
</feature>
<keyword evidence="4" id="KW-1185">Reference proteome</keyword>
<name>A0AAD7FFB2_9AGAR</name>
<feature type="region of interest" description="Disordered" evidence="1">
    <location>
        <begin position="139"/>
        <end position="161"/>
    </location>
</feature>
<reference evidence="3" key="1">
    <citation type="submission" date="2023-03" db="EMBL/GenBank/DDBJ databases">
        <title>Massive genome expansion in bonnet fungi (Mycena s.s.) driven by repeated elements and novel gene families across ecological guilds.</title>
        <authorList>
            <consortium name="Lawrence Berkeley National Laboratory"/>
            <person name="Harder C.B."/>
            <person name="Miyauchi S."/>
            <person name="Viragh M."/>
            <person name="Kuo A."/>
            <person name="Thoen E."/>
            <person name="Andreopoulos B."/>
            <person name="Lu D."/>
            <person name="Skrede I."/>
            <person name="Drula E."/>
            <person name="Henrissat B."/>
            <person name="Morin E."/>
            <person name="Kohler A."/>
            <person name="Barry K."/>
            <person name="LaButti K."/>
            <person name="Morin E."/>
            <person name="Salamov A."/>
            <person name="Lipzen A."/>
            <person name="Mereny Z."/>
            <person name="Hegedus B."/>
            <person name="Baldrian P."/>
            <person name="Stursova M."/>
            <person name="Weitz H."/>
            <person name="Taylor A."/>
            <person name="Grigoriev I.V."/>
            <person name="Nagy L.G."/>
            <person name="Martin F."/>
            <person name="Kauserud H."/>
        </authorList>
    </citation>
    <scope>NUCLEOTIDE SEQUENCE</scope>
    <source>
        <strain evidence="3">9284</strain>
    </source>
</reference>
<keyword evidence="2" id="KW-0812">Transmembrane</keyword>
<feature type="transmembrane region" description="Helical" evidence="2">
    <location>
        <begin position="12"/>
        <end position="36"/>
    </location>
</feature>
<protein>
    <submittedName>
        <fullName evidence="3">Uncharacterized protein</fullName>
    </submittedName>
</protein>
<proteinExistence type="predicted"/>
<dbReference type="EMBL" id="JARKIF010000021">
    <property type="protein sequence ID" value="KAJ7617069.1"/>
    <property type="molecule type" value="Genomic_DNA"/>
</dbReference>
<gene>
    <name evidence="3" type="ORF">FB45DRAFT_1104186</name>
</gene>
<evidence type="ECO:0000313" key="4">
    <source>
        <dbReference type="Proteomes" id="UP001221142"/>
    </source>
</evidence>
<comment type="caution">
    <text evidence="3">The sequence shown here is derived from an EMBL/GenBank/DDBJ whole genome shotgun (WGS) entry which is preliminary data.</text>
</comment>
<sequence>MSSSTDRPSLTLLVREFLICTSLSFIIILGLVHGLLHLGHLYFMSQLVSQPTPIHPQDTTVVRIAQIALTHEYLLRAFKLTIACSVLVFGLWEIAAYAARRCSTSATGGRRSDVEAGNDVKTPFLVDGGVGWTPDVKLPLPPSPESPLLPVAIASHDESQS</sequence>
<keyword evidence="2" id="KW-0472">Membrane</keyword>
<evidence type="ECO:0000256" key="2">
    <source>
        <dbReference type="SAM" id="Phobius"/>
    </source>
</evidence>
<accession>A0AAD7FFB2</accession>
<evidence type="ECO:0000313" key="3">
    <source>
        <dbReference type="EMBL" id="KAJ7617069.1"/>
    </source>
</evidence>
<keyword evidence="2" id="KW-1133">Transmembrane helix</keyword>